<comment type="caution">
    <text evidence="3">The sequence shown here is derived from an EMBL/GenBank/DDBJ whole genome shotgun (WGS) entry which is preliminary data.</text>
</comment>
<evidence type="ECO:0000259" key="2">
    <source>
        <dbReference type="Pfam" id="PF06110"/>
    </source>
</evidence>
<dbReference type="EMBL" id="PYSW02000018">
    <property type="protein sequence ID" value="KAG2385479.1"/>
    <property type="molecule type" value="Genomic_DNA"/>
</dbReference>
<evidence type="ECO:0000313" key="4">
    <source>
        <dbReference type="Proteomes" id="UP000816034"/>
    </source>
</evidence>
<protein>
    <recommendedName>
        <fullName evidence="2">Thioredoxin domain-containing protein</fullName>
    </recommendedName>
</protein>
<dbReference type="InterPro" id="IPR010357">
    <property type="entry name" value="TXNDC17_dom"/>
</dbReference>
<dbReference type="GO" id="GO:0047134">
    <property type="term" value="F:protein-disulfide reductase [NAD(P)H] activity"/>
    <property type="evidence" value="ECO:0007669"/>
    <property type="project" value="InterPro"/>
</dbReference>
<reference evidence="3 4" key="1">
    <citation type="journal article" date="2018" name="BMC Genomics">
        <title>The genome of Naegleria lovaniensis, the basis for a comparative approach to unravel pathogenicity factors of the human pathogenic amoeba N. fowleri.</title>
        <authorList>
            <person name="Liechti N."/>
            <person name="Schurch N."/>
            <person name="Bruggmann R."/>
            <person name="Wittwer M."/>
        </authorList>
    </citation>
    <scope>NUCLEOTIDE SEQUENCE [LARGE SCALE GENOMIC DNA]</scope>
    <source>
        <strain evidence="3 4">ATCC 30569</strain>
    </source>
</reference>
<dbReference type="Gene3D" id="3.40.30.10">
    <property type="entry name" value="Glutaredoxin"/>
    <property type="match status" value="1"/>
</dbReference>
<dbReference type="Pfam" id="PF06110">
    <property type="entry name" value="TXD17-like_Trx"/>
    <property type="match status" value="1"/>
</dbReference>
<accession>A0AA88KL48</accession>
<name>A0AA88KL48_NAELO</name>
<dbReference type="AlphaFoldDB" id="A0AA88KL48"/>
<evidence type="ECO:0000256" key="1">
    <source>
        <dbReference type="ARBA" id="ARBA00008987"/>
    </source>
</evidence>
<organism evidence="3 4">
    <name type="scientific">Naegleria lovaniensis</name>
    <name type="common">Amoeba</name>
    <dbReference type="NCBI Taxonomy" id="51637"/>
    <lineage>
        <taxon>Eukaryota</taxon>
        <taxon>Discoba</taxon>
        <taxon>Heterolobosea</taxon>
        <taxon>Tetramitia</taxon>
        <taxon>Eutetramitia</taxon>
        <taxon>Vahlkampfiidae</taxon>
        <taxon>Naegleria</taxon>
    </lineage>
</organism>
<dbReference type="InterPro" id="IPR036249">
    <property type="entry name" value="Thioredoxin-like_sf"/>
</dbReference>
<proteinExistence type="inferred from homology"/>
<dbReference type="InterPro" id="IPR045108">
    <property type="entry name" value="TXNDC17-like"/>
</dbReference>
<evidence type="ECO:0000313" key="3">
    <source>
        <dbReference type="EMBL" id="KAG2385479.1"/>
    </source>
</evidence>
<dbReference type="SUPFAM" id="SSF52833">
    <property type="entry name" value="Thioredoxin-like"/>
    <property type="match status" value="1"/>
</dbReference>
<dbReference type="PANTHER" id="PTHR12452">
    <property type="entry name" value="42-9-9 PROTEIN-RELATED"/>
    <property type="match status" value="1"/>
</dbReference>
<gene>
    <name evidence="3" type="ORF">C9374_003294</name>
</gene>
<sequence>MSAFEEVIVETPAQFDSTVQSQVNNNPGALVFVYVTGKKDTSTGKSWCPDCVVSEPIVTEDFLPEVDRECKKKGLKTILVKALVERSEYKGNPQYPYRTHPDLRVKSIPTFILWNAKDDEKGGRIDNFNDLDRLDAMRVAAIKIAKQ</sequence>
<dbReference type="RefSeq" id="XP_044549472.1">
    <property type="nucleotide sequence ID" value="XM_044692806.1"/>
</dbReference>
<dbReference type="PANTHER" id="PTHR12452:SF0">
    <property type="entry name" value="THIOREDOXIN DOMAIN-CONTAINING PROTEIN 17"/>
    <property type="match status" value="1"/>
</dbReference>
<keyword evidence="4" id="KW-1185">Reference proteome</keyword>
<dbReference type="Proteomes" id="UP000816034">
    <property type="component" value="Unassembled WGS sequence"/>
</dbReference>
<comment type="similarity">
    <text evidence="1">Belongs to the thioredoxin family.</text>
</comment>
<feature type="domain" description="Thioredoxin" evidence="2">
    <location>
        <begin position="15"/>
        <end position="119"/>
    </location>
</feature>
<dbReference type="GO" id="GO:0005829">
    <property type="term" value="C:cytosol"/>
    <property type="evidence" value="ECO:0007669"/>
    <property type="project" value="TreeGrafter"/>
</dbReference>
<dbReference type="GeneID" id="68095749"/>